<evidence type="ECO:0000256" key="1">
    <source>
        <dbReference type="SAM" id="MobiDB-lite"/>
    </source>
</evidence>
<reference evidence="2 3" key="1">
    <citation type="journal article" date="2016" name="Mol. Biol. Evol.">
        <title>Comparative Genomics of Early-Diverging Mushroom-Forming Fungi Provides Insights into the Origins of Lignocellulose Decay Capabilities.</title>
        <authorList>
            <person name="Nagy L.G."/>
            <person name="Riley R."/>
            <person name="Tritt A."/>
            <person name="Adam C."/>
            <person name="Daum C."/>
            <person name="Floudas D."/>
            <person name="Sun H."/>
            <person name="Yadav J.S."/>
            <person name="Pangilinan J."/>
            <person name="Larsson K.H."/>
            <person name="Matsuura K."/>
            <person name="Barry K."/>
            <person name="Labutti K."/>
            <person name="Kuo R."/>
            <person name="Ohm R.A."/>
            <person name="Bhattacharya S.S."/>
            <person name="Shirouzu T."/>
            <person name="Yoshinaga Y."/>
            <person name="Martin F.M."/>
            <person name="Grigoriev I.V."/>
            <person name="Hibbett D.S."/>
        </authorList>
    </citation>
    <scope>NUCLEOTIDE SEQUENCE [LARGE SCALE GENOMIC DNA]</scope>
    <source>
        <strain evidence="2 3">HHB12029</strain>
    </source>
</reference>
<accession>A0A165E7U6</accession>
<gene>
    <name evidence="2" type="ORF">EXIGLDRAFT_229038</name>
</gene>
<evidence type="ECO:0000313" key="2">
    <source>
        <dbReference type="EMBL" id="KZV86258.1"/>
    </source>
</evidence>
<proteinExistence type="predicted"/>
<dbReference type="Proteomes" id="UP000077266">
    <property type="component" value="Unassembled WGS sequence"/>
</dbReference>
<feature type="region of interest" description="Disordered" evidence="1">
    <location>
        <begin position="38"/>
        <end position="86"/>
    </location>
</feature>
<sequence>MPSLSALSVFPRHPRCLIPARSLLQFLSSRCQVSRSRLATRARPLSSTSSSTFPTSLQASCNIPRQDSRSASAGSHSSRAVSRSQRVQCSTLPTTILTADARPALARSQPASRRGLQLRSTVTRPLTCARGLRARPNVKNPTDLSHPLRSNAFSSIPRRARFALRQNPRSRSSMCVSRAALILCRRYCAAIP</sequence>
<organism evidence="2 3">
    <name type="scientific">Exidia glandulosa HHB12029</name>
    <dbReference type="NCBI Taxonomy" id="1314781"/>
    <lineage>
        <taxon>Eukaryota</taxon>
        <taxon>Fungi</taxon>
        <taxon>Dikarya</taxon>
        <taxon>Basidiomycota</taxon>
        <taxon>Agaricomycotina</taxon>
        <taxon>Agaricomycetes</taxon>
        <taxon>Auriculariales</taxon>
        <taxon>Exidiaceae</taxon>
        <taxon>Exidia</taxon>
    </lineage>
</organism>
<dbReference type="AlphaFoldDB" id="A0A165E7U6"/>
<feature type="compositionally biased region" description="Low complexity" evidence="1">
    <location>
        <begin position="39"/>
        <end position="57"/>
    </location>
</feature>
<name>A0A165E7U6_EXIGL</name>
<feature type="compositionally biased region" description="Low complexity" evidence="1">
    <location>
        <begin position="69"/>
        <end position="84"/>
    </location>
</feature>
<dbReference type="EMBL" id="KV426161">
    <property type="protein sequence ID" value="KZV86258.1"/>
    <property type="molecule type" value="Genomic_DNA"/>
</dbReference>
<keyword evidence="3" id="KW-1185">Reference proteome</keyword>
<protein>
    <submittedName>
        <fullName evidence="2">Uncharacterized protein</fullName>
    </submittedName>
</protein>
<dbReference type="InParanoid" id="A0A165E7U6"/>
<evidence type="ECO:0000313" key="3">
    <source>
        <dbReference type="Proteomes" id="UP000077266"/>
    </source>
</evidence>